<comment type="subcellular location">
    <subcellularLocation>
        <location evidence="1">Secreted</location>
        <location evidence="1">Extracellular space</location>
    </subcellularLocation>
</comment>
<protein>
    <submittedName>
        <fullName evidence="12">Jg10826 protein</fullName>
    </submittedName>
</protein>
<dbReference type="InterPro" id="IPR043504">
    <property type="entry name" value="Peptidase_S1_PA_chymotrypsin"/>
</dbReference>
<evidence type="ECO:0000256" key="9">
    <source>
        <dbReference type="ARBA" id="ARBA00055534"/>
    </source>
</evidence>
<evidence type="ECO:0000256" key="6">
    <source>
        <dbReference type="ARBA" id="ARBA00022825"/>
    </source>
</evidence>
<dbReference type="InterPro" id="IPR050430">
    <property type="entry name" value="Peptidase_S1"/>
</dbReference>
<dbReference type="PANTHER" id="PTHR24276">
    <property type="entry name" value="POLYSERASE-RELATED"/>
    <property type="match status" value="1"/>
</dbReference>
<evidence type="ECO:0000256" key="2">
    <source>
        <dbReference type="ARBA" id="ARBA00007664"/>
    </source>
</evidence>
<dbReference type="AlphaFoldDB" id="A0A8S4QIT1"/>
<keyword evidence="7" id="KW-1015">Disulfide bond</keyword>
<dbReference type="InterPro" id="IPR001314">
    <property type="entry name" value="Peptidase_S1A"/>
</dbReference>
<dbReference type="GO" id="GO:0090729">
    <property type="term" value="F:toxin activity"/>
    <property type="evidence" value="ECO:0007669"/>
    <property type="project" value="UniProtKB-KW"/>
</dbReference>
<name>A0A8S4QIT1_9NEOP</name>
<reference evidence="12" key="1">
    <citation type="submission" date="2022-03" db="EMBL/GenBank/DDBJ databases">
        <authorList>
            <person name="Lindestad O."/>
        </authorList>
    </citation>
    <scope>NUCLEOTIDE SEQUENCE</scope>
</reference>
<keyword evidence="10" id="KW-1205">Fibrinolytic toxin</keyword>
<evidence type="ECO:0000256" key="10">
    <source>
        <dbReference type="ARBA" id="ARBA00084094"/>
    </source>
</evidence>
<proteinExistence type="inferred from homology"/>
<dbReference type="OrthoDB" id="6931951at2759"/>
<keyword evidence="3" id="KW-0800">Toxin</keyword>
<comment type="function">
    <text evidence="9">Fibrinolytic activity; shows preferential cleavage of Arg-Gly bonds in all three fibrinogen chains. Contact with the caterpillars causes severe bleeding, due the anticoagulant effect of the protein.</text>
</comment>
<comment type="similarity">
    <text evidence="2">Belongs to the peptidase S1 family.</text>
</comment>
<keyword evidence="4" id="KW-0645">Protease</keyword>
<dbReference type="Pfam" id="PF00089">
    <property type="entry name" value="Trypsin"/>
    <property type="match status" value="2"/>
</dbReference>
<feature type="domain" description="Peptidase S1" evidence="11">
    <location>
        <begin position="238"/>
        <end position="466"/>
    </location>
</feature>
<evidence type="ECO:0000256" key="1">
    <source>
        <dbReference type="ARBA" id="ARBA00004239"/>
    </source>
</evidence>
<dbReference type="GO" id="GO:0005576">
    <property type="term" value="C:extracellular region"/>
    <property type="evidence" value="ECO:0007669"/>
    <property type="project" value="UniProtKB-SubCell"/>
</dbReference>
<evidence type="ECO:0000256" key="4">
    <source>
        <dbReference type="ARBA" id="ARBA00022670"/>
    </source>
</evidence>
<dbReference type="SMART" id="SM00020">
    <property type="entry name" value="Tryp_SPc"/>
    <property type="match status" value="2"/>
</dbReference>
<keyword evidence="5" id="KW-0378">Hydrolase</keyword>
<keyword evidence="6" id="KW-0720">Serine protease</keyword>
<evidence type="ECO:0000259" key="11">
    <source>
        <dbReference type="PROSITE" id="PS50240"/>
    </source>
</evidence>
<accession>A0A8S4QIT1</accession>
<keyword evidence="13" id="KW-1185">Reference proteome</keyword>
<dbReference type="CDD" id="cd00190">
    <property type="entry name" value="Tryp_SPc"/>
    <property type="match status" value="2"/>
</dbReference>
<dbReference type="SUPFAM" id="SSF50494">
    <property type="entry name" value="Trypsin-like serine proteases"/>
    <property type="match status" value="2"/>
</dbReference>
<evidence type="ECO:0000256" key="3">
    <source>
        <dbReference type="ARBA" id="ARBA00022656"/>
    </source>
</evidence>
<evidence type="ECO:0000256" key="8">
    <source>
        <dbReference type="ARBA" id="ARBA00023240"/>
    </source>
</evidence>
<evidence type="ECO:0000313" key="12">
    <source>
        <dbReference type="EMBL" id="CAH2210525.1"/>
    </source>
</evidence>
<dbReference type="PRINTS" id="PR00722">
    <property type="entry name" value="CHYMOTRYPSIN"/>
</dbReference>
<evidence type="ECO:0000256" key="5">
    <source>
        <dbReference type="ARBA" id="ARBA00022801"/>
    </source>
</evidence>
<gene>
    <name evidence="12" type="primary">jg10826</name>
    <name evidence="12" type="ORF">PAEG_LOCUS2430</name>
</gene>
<sequence length="495" mass="54655">MLRSHDFFLLPTRHLPSTLPIIMSPLLCYESIQSDPQRLTKPNEVEVRAGSRRLGEGMVIPIDSITVPKDFDAREHYMDIAVLRTSTPFTFSRELKPTFLAAVNSELPDTITVAGWGTDGISNDLSEELRFVNLPVISNLQCQTRYPESSITRHLFCAENTRVGGQGTCKGDGGAPATMTNTTRLVGISSFARGCGFDIAPSVFTNVNNKEIRDFIDSNTKKNISENSTVIEQADARIAGGEIPEEEENNFSYQVQILIRNTKFCSGAIIERYYILTAAHCVDKTKPNEVEVRAGSRRLGEGMVIPIDSIMVPKDFDAREHYMDIAVLRTSTPFTFSRELKPTFLAAVNSDLPDSVTVAGWGTDGISNDLSEELRFVNLPVISNLQCQARYPESGITRNLFCAENIRQGGQGTCKGDGGAPAVMENSRRLAGISTFARGCGFDIAPSVFTNVDNKEIRDFIDSNTSDKGDNFLDIYDDFECDEDGTTDYEYACLN</sequence>
<dbReference type="Gene3D" id="2.40.10.10">
    <property type="entry name" value="Trypsin-like serine proteases"/>
    <property type="match status" value="2"/>
</dbReference>
<dbReference type="PROSITE" id="PS00134">
    <property type="entry name" value="TRYPSIN_HIS"/>
    <property type="match status" value="1"/>
</dbReference>
<dbReference type="FunFam" id="2.40.10.10:FF:000068">
    <property type="entry name" value="transmembrane protease serine 2"/>
    <property type="match status" value="1"/>
</dbReference>
<evidence type="ECO:0000313" key="13">
    <source>
        <dbReference type="Proteomes" id="UP000838756"/>
    </source>
</evidence>
<dbReference type="InterPro" id="IPR018114">
    <property type="entry name" value="TRYPSIN_HIS"/>
</dbReference>
<organism evidence="12 13">
    <name type="scientific">Pararge aegeria aegeria</name>
    <dbReference type="NCBI Taxonomy" id="348720"/>
    <lineage>
        <taxon>Eukaryota</taxon>
        <taxon>Metazoa</taxon>
        <taxon>Ecdysozoa</taxon>
        <taxon>Arthropoda</taxon>
        <taxon>Hexapoda</taxon>
        <taxon>Insecta</taxon>
        <taxon>Pterygota</taxon>
        <taxon>Neoptera</taxon>
        <taxon>Endopterygota</taxon>
        <taxon>Lepidoptera</taxon>
        <taxon>Glossata</taxon>
        <taxon>Ditrysia</taxon>
        <taxon>Papilionoidea</taxon>
        <taxon>Nymphalidae</taxon>
        <taxon>Satyrinae</taxon>
        <taxon>Satyrini</taxon>
        <taxon>Parargina</taxon>
        <taxon>Pararge</taxon>
    </lineage>
</organism>
<dbReference type="InterPro" id="IPR001254">
    <property type="entry name" value="Trypsin_dom"/>
</dbReference>
<keyword evidence="8" id="KW-1199">Hemostasis impairing toxin</keyword>
<dbReference type="GO" id="GO:0006508">
    <property type="term" value="P:proteolysis"/>
    <property type="evidence" value="ECO:0007669"/>
    <property type="project" value="UniProtKB-KW"/>
</dbReference>
<feature type="domain" description="Peptidase S1" evidence="11">
    <location>
        <begin position="22"/>
        <end position="221"/>
    </location>
</feature>
<dbReference type="PANTHER" id="PTHR24276:SF98">
    <property type="entry name" value="FI18310P1-RELATED"/>
    <property type="match status" value="1"/>
</dbReference>
<dbReference type="EMBL" id="CAKXAJ010007664">
    <property type="protein sequence ID" value="CAH2210525.1"/>
    <property type="molecule type" value="Genomic_DNA"/>
</dbReference>
<comment type="caution">
    <text evidence="12">The sequence shown here is derived from an EMBL/GenBank/DDBJ whole genome shotgun (WGS) entry which is preliminary data.</text>
</comment>
<dbReference type="PROSITE" id="PS50240">
    <property type="entry name" value="TRYPSIN_DOM"/>
    <property type="match status" value="2"/>
</dbReference>
<dbReference type="GO" id="GO:0004252">
    <property type="term" value="F:serine-type endopeptidase activity"/>
    <property type="evidence" value="ECO:0007669"/>
    <property type="project" value="InterPro"/>
</dbReference>
<dbReference type="InterPro" id="IPR009003">
    <property type="entry name" value="Peptidase_S1_PA"/>
</dbReference>
<dbReference type="Proteomes" id="UP000838756">
    <property type="component" value="Unassembled WGS sequence"/>
</dbReference>
<evidence type="ECO:0000256" key="7">
    <source>
        <dbReference type="ARBA" id="ARBA00023157"/>
    </source>
</evidence>